<dbReference type="EMBL" id="CP071868">
    <property type="protein sequence ID" value="QTE30325.1"/>
    <property type="molecule type" value="Genomic_DNA"/>
</dbReference>
<name>A0A8A4ZGB5_9MICO</name>
<dbReference type="KEGG" id="psic:J4E96_04815"/>
<accession>A0A8A4ZGB5</accession>
<keyword evidence="2" id="KW-1185">Reference proteome</keyword>
<dbReference type="AlphaFoldDB" id="A0A8A4ZGB5"/>
<evidence type="ECO:0000313" key="1">
    <source>
        <dbReference type="EMBL" id="QTE30325.1"/>
    </source>
</evidence>
<protein>
    <submittedName>
        <fullName evidence="1">Uncharacterized protein</fullName>
    </submittedName>
</protein>
<sequence>MIHITLGAERHVDPTQDALHRDRVGYSDQMSQLALYDANHGTWKLGERAQGEQYTLMSYGGFVRQAIEIESIDPVVGVPAGDKQEGRSIINGRVLTAGHPVYDMYVHKTSPVQGVRNPVTYVDGPVDQSPCRCGCGGMVAGREFLPGHDQTALHDRVRQIGTVAQFLDWFDVVRGTRPFA</sequence>
<dbReference type="RefSeq" id="WP_227424653.1">
    <property type="nucleotide sequence ID" value="NZ_CP071868.1"/>
</dbReference>
<gene>
    <name evidence="1" type="ORF">J4E96_04815</name>
</gene>
<organism evidence="1 2">
    <name type="scientific">Pengzhenrongella sicca</name>
    <dbReference type="NCBI Taxonomy" id="2819238"/>
    <lineage>
        <taxon>Bacteria</taxon>
        <taxon>Bacillati</taxon>
        <taxon>Actinomycetota</taxon>
        <taxon>Actinomycetes</taxon>
        <taxon>Micrococcales</taxon>
        <taxon>Pengzhenrongella</taxon>
    </lineage>
</organism>
<dbReference type="Proteomes" id="UP000663937">
    <property type="component" value="Chromosome"/>
</dbReference>
<reference evidence="1" key="1">
    <citation type="submission" date="2021-03" db="EMBL/GenBank/DDBJ databases">
        <title>Pengzhenrongella sicca gen. nov., sp. nov., a new member of suborder Micrococcineae isolated from High-Arctic tundra soil.</title>
        <authorList>
            <person name="Peng F."/>
        </authorList>
    </citation>
    <scope>NUCLEOTIDE SEQUENCE</scope>
    <source>
        <strain evidence="1">LRZ-2</strain>
    </source>
</reference>
<proteinExistence type="predicted"/>
<evidence type="ECO:0000313" key="2">
    <source>
        <dbReference type="Proteomes" id="UP000663937"/>
    </source>
</evidence>